<evidence type="ECO:0000313" key="6">
    <source>
        <dbReference type="Proteomes" id="UP000562984"/>
    </source>
</evidence>
<dbReference type="InterPro" id="IPR010158">
    <property type="entry name" value="Amidase_Cbmase"/>
</dbReference>
<keyword evidence="2" id="KW-0479">Metal-binding</keyword>
<evidence type="ECO:0000313" key="5">
    <source>
        <dbReference type="EMBL" id="NNG35080.1"/>
    </source>
</evidence>
<organism evidence="5 6">
    <name type="scientific">Nakamurella aerolata</name>
    <dbReference type="NCBI Taxonomy" id="1656892"/>
    <lineage>
        <taxon>Bacteria</taxon>
        <taxon>Bacillati</taxon>
        <taxon>Actinomycetota</taxon>
        <taxon>Actinomycetes</taxon>
        <taxon>Nakamurellales</taxon>
        <taxon>Nakamurellaceae</taxon>
        <taxon>Nakamurella</taxon>
    </lineage>
</organism>
<comment type="similarity">
    <text evidence="1">Belongs to the peptidase M20 family.</text>
</comment>
<dbReference type="GO" id="GO:0016813">
    <property type="term" value="F:hydrolase activity, acting on carbon-nitrogen (but not peptide) bonds, in linear amidines"/>
    <property type="evidence" value="ECO:0007669"/>
    <property type="project" value="InterPro"/>
</dbReference>
<dbReference type="AlphaFoldDB" id="A0A849A9B8"/>
<reference evidence="5 6" key="1">
    <citation type="submission" date="2020-05" db="EMBL/GenBank/DDBJ databases">
        <title>Nakamurella sp. DB0629 isolated from air conditioner.</title>
        <authorList>
            <person name="Kim D.H."/>
            <person name="Kim D.-U."/>
        </authorList>
    </citation>
    <scope>NUCLEOTIDE SEQUENCE [LARGE SCALE GENOMIC DNA]</scope>
    <source>
        <strain evidence="5 6">DB0629</strain>
    </source>
</reference>
<evidence type="ECO:0008006" key="7">
    <source>
        <dbReference type="Google" id="ProtNLM"/>
    </source>
</evidence>
<evidence type="ECO:0000256" key="4">
    <source>
        <dbReference type="SAM" id="MobiDB-lite"/>
    </source>
</evidence>
<keyword evidence="3" id="KW-0378">Hydrolase</keyword>
<dbReference type="SUPFAM" id="SSF55031">
    <property type="entry name" value="Bacterial exopeptidase dimerisation domain"/>
    <property type="match status" value="1"/>
</dbReference>
<dbReference type="PANTHER" id="PTHR32494">
    <property type="entry name" value="ALLANTOATE DEIMINASE-RELATED"/>
    <property type="match status" value="1"/>
</dbReference>
<evidence type="ECO:0000256" key="3">
    <source>
        <dbReference type="ARBA" id="ARBA00022801"/>
    </source>
</evidence>
<protein>
    <recommendedName>
        <fullName evidence="7">Zn-dependent hydrolase</fullName>
    </recommendedName>
</protein>
<proteinExistence type="inferred from homology"/>
<dbReference type="InterPro" id="IPR036264">
    <property type="entry name" value="Bact_exopeptidase_dim_dom"/>
</dbReference>
<dbReference type="EMBL" id="JABEND010000002">
    <property type="protein sequence ID" value="NNG35080.1"/>
    <property type="molecule type" value="Genomic_DNA"/>
</dbReference>
<sequence length="495" mass="50395">MGRHARSENALDAVGAVHRRLEEWAAIAPGGGPEYLTTEHNAANLLVAQWMAEAGLVVAEDGLGNVIGRHPSAGGTPQLLLGAHLGQVGDPHQDAVLGLAVAIEAIGRLGAALPNPAAVGVIALADPGGARFGRPDLSAHAASGTFEREWLDLQDLDGITVREAATAFALDPDQFTVERPAPAAFLFVDIDAQLRHAVSGHTLGVGLLMASRSTVEVEVVGIASTVGTPAGYRRDAVAAVAELIAVAEQLGATGSGRIAVSDVESCPPAGLVPGRARFLIDVCERTDAAQRASWQQLLQRWHQVTHRRGVRLSTRVQAQTPMADCADWLTAAVVDAISSAGQEPIRLAGYDQGAVSAFARRADVGWLALAGLDQPDGTTDGMLGGTPAAAAPTRGPIGSDRISSAVTVLAGAMLRITAQLRSAAPVDHGLIPTQRSGAAPGSGTGYRGDGTAGRRGASYETASGTVGGNVAGNFGGNFAGNLAGNAGNKVAPHVG</sequence>
<comment type="caution">
    <text evidence="5">The sequence shown here is derived from an EMBL/GenBank/DDBJ whole genome shotgun (WGS) entry which is preliminary data.</text>
</comment>
<evidence type="ECO:0000256" key="1">
    <source>
        <dbReference type="ARBA" id="ARBA00006153"/>
    </source>
</evidence>
<evidence type="ECO:0000256" key="2">
    <source>
        <dbReference type="ARBA" id="ARBA00022723"/>
    </source>
</evidence>
<dbReference type="RefSeq" id="WP_171198710.1">
    <property type="nucleotide sequence ID" value="NZ_JABEND010000002.1"/>
</dbReference>
<gene>
    <name evidence="5" type="ORF">HKD39_05005</name>
</gene>
<keyword evidence="6" id="KW-1185">Reference proteome</keyword>
<name>A0A849A9B8_9ACTN</name>
<dbReference type="Gene3D" id="3.40.630.10">
    <property type="entry name" value="Zn peptidases"/>
    <property type="match status" value="1"/>
</dbReference>
<dbReference type="GO" id="GO:0046872">
    <property type="term" value="F:metal ion binding"/>
    <property type="evidence" value="ECO:0007669"/>
    <property type="project" value="UniProtKB-KW"/>
</dbReference>
<dbReference type="Gene3D" id="3.30.70.360">
    <property type="match status" value="1"/>
</dbReference>
<dbReference type="SUPFAM" id="SSF53187">
    <property type="entry name" value="Zn-dependent exopeptidases"/>
    <property type="match status" value="1"/>
</dbReference>
<dbReference type="Proteomes" id="UP000562984">
    <property type="component" value="Unassembled WGS sequence"/>
</dbReference>
<feature type="region of interest" description="Disordered" evidence="4">
    <location>
        <begin position="431"/>
        <end position="458"/>
    </location>
</feature>
<accession>A0A849A9B8</accession>
<dbReference type="PANTHER" id="PTHR32494:SF19">
    <property type="entry name" value="ALLANTOATE DEIMINASE-RELATED"/>
    <property type="match status" value="1"/>
</dbReference>
<feature type="compositionally biased region" description="Gly residues" evidence="4">
    <location>
        <begin position="440"/>
        <end position="453"/>
    </location>
</feature>